<keyword evidence="2" id="KW-0238">DNA-binding</keyword>
<dbReference type="GO" id="GO:0043565">
    <property type="term" value="F:sequence-specific DNA binding"/>
    <property type="evidence" value="ECO:0007669"/>
    <property type="project" value="InterPro"/>
</dbReference>
<evidence type="ECO:0000256" key="2">
    <source>
        <dbReference type="ARBA" id="ARBA00023125"/>
    </source>
</evidence>
<gene>
    <name evidence="6" type="ORF">F904_01968</name>
</gene>
<dbReference type="PANTHER" id="PTHR43436:SF2">
    <property type="entry name" value="ARAC_XYLS FAMILY TRANSCRIPTIONAL REGULATOR"/>
    <property type="match status" value="1"/>
</dbReference>
<dbReference type="RefSeq" id="WP_005188269.1">
    <property type="nucleotide sequence ID" value="NZ_KB850050.1"/>
</dbReference>
<keyword evidence="1" id="KW-0805">Transcription regulation</keyword>
<feature type="domain" description="HTH araC/xylS-type" evidence="5">
    <location>
        <begin position="189"/>
        <end position="287"/>
    </location>
</feature>
<dbReference type="EMBL" id="APRL01000013">
    <property type="protein sequence ID" value="ENW92030.1"/>
    <property type="molecule type" value="Genomic_DNA"/>
</dbReference>
<sequence>MMNDQTLIKLFLKLIPKEGFFATAIDGITLMRVDHNTPPIAVLQEPTLVFVLQGQKRGYIGTETYSFKQSECLIVSVSMPFDCDTIASPEAPMIAISMKLEADTVNELLAKTYFENYQFKPLTTGMSVIQYDQMISNVLIRLLNTLTSQQDVLILGDQIKRELLYRVIQHSGADALTGLVAQGNLRPIYKICEYIQHHFTEKLTVEMLAEQANMSTSAFHKAFKQVTQYSPLQYLKVVRLHKAKQLLQNADQSVAQAAYAVGYQSSSQFSREFKKQFGFPPKHVESNTETESRSDESK</sequence>
<organism evidence="6 7">
    <name type="scientific">Acinetobacter dispersus</name>
    <dbReference type="NCBI Taxonomy" id="70348"/>
    <lineage>
        <taxon>Bacteria</taxon>
        <taxon>Pseudomonadati</taxon>
        <taxon>Pseudomonadota</taxon>
        <taxon>Gammaproteobacteria</taxon>
        <taxon>Moraxellales</taxon>
        <taxon>Moraxellaceae</taxon>
        <taxon>Acinetobacter</taxon>
    </lineage>
</organism>
<dbReference type="SMART" id="SM00342">
    <property type="entry name" value="HTH_ARAC"/>
    <property type="match status" value="1"/>
</dbReference>
<dbReference type="eggNOG" id="COG2207">
    <property type="taxonomic scope" value="Bacteria"/>
</dbReference>
<proteinExistence type="predicted"/>
<comment type="caution">
    <text evidence="6">The sequence shown here is derived from an EMBL/GenBank/DDBJ whole genome shotgun (WGS) entry which is preliminary data.</text>
</comment>
<dbReference type="InterPro" id="IPR018060">
    <property type="entry name" value="HTH_AraC"/>
</dbReference>
<evidence type="ECO:0000256" key="1">
    <source>
        <dbReference type="ARBA" id="ARBA00023015"/>
    </source>
</evidence>
<dbReference type="PROSITE" id="PS00041">
    <property type="entry name" value="HTH_ARAC_FAMILY_1"/>
    <property type="match status" value="1"/>
</dbReference>
<name>N9MFR2_9GAMM</name>
<dbReference type="PATRIC" id="fig|1217703.3.peg.1907"/>
<dbReference type="SUPFAM" id="SSF46689">
    <property type="entry name" value="Homeodomain-like"/>
    <property type="match status" value="2"/>
</dbReference>
<dbReference type="InterPro" id="IPR009057">
    <property type="entry name" value="Homeodomain-like_sf"/>
</dbReference>
<feature type="compositionally biased region" description="Basic and acidic residues" evidence="4">
    <location>
        <begin position="282"/>
        <end position="298"/>
    </location>
</feature>
<evidence type="ECO:0000256" key="4">
    <source>
        <dbReference type="SAM" id="MobiDB-lite"/>
    </source>
</evidence>
<evidence type="ECO:0000256" key="3">
    <source>
        <dbReference type="ARBA" id="ARBA00023163"/>
    </source>
</evidence>
<accession>N9MFR2</accession>
<keyword evidence="3" id="KW-0804">Transcription</keyword>
<keyword evidence="7" id="KW-1185">Reference proteome</keyword>
<dbReference type="Proteomes" id="UP000013261">
    <property type="component" value="Unassembled WGS sequence"/>
</dbReference>
<evidence type="ECO:0000313" key="6">
    <source>
        <dbReference type="EMBL" id="ENW92030.1"/>
    </source>
</evidence>
<dbReference type="Pfam" id="PF06719">
    <property type="entry name" value="AraC_N"/>
    <property type="match status" value="1"/>
</dbReference>
<dbReference type="GO" id="GO:0003700">
    <property type="term" value="F:DNA-binding transcription factor activity"/>
    <property type="evidence" value="ECO:0007669"/>
    <property type="project" value="InterPro"/>
</dbReference>
<dbReference type="Gene3D" id="1.10.10.60">
    <property type="entry name" value="Homeodomain-like"/>
    <property type="match status" value="2"/>
</dbReference>
<dbReference type="InterPro" id="IPR018062">
    <property type="entry name" value="HTH_AraC-typ_CS"/>
</dbReference>
<evidence type="ECO:0000313" key="7">
    <source>
        <dbReference type="Proteomes" id="UP000013261"/>
    </source>
</evidence>
<evidence type="ECO:0000259" key="5">
    <source>
        <dbReference type="PROSITE" id="PS01124"/>
    </source>
</evidence>
<reference evidence="6 7" key="1">
    <citation type="submission" date="2013-02" db="EMBL/GenBank/DDBJ databases">
        <title>The Genome Sequence of Acinetobacter sp. ANC 4105.</title>
        <authorList>
            <consortium name="The Broad Institute Genome Sequencing Platform"/>
            <consortium name="The Broad Institute Genome Sequencing Center for Infectious Disease"/>
            <person name="Cerqueira G."/>
            <person name="Feldgarden M."/>
            <person name="Courvalin P."/>
            <person name="Perichon B."/>
            <person name="Grillot-Courvalin C."/>
            <person name="Clermont D."/>
            <person name="Rocha E."/>
            <person name="Yoon E.-J."/>
            <person name="Nemec A."/>
            <person name="Walker B."/>
            <person name="Young S.K."/>
            <person name="Zeng Q."/>
            <person name="Gargeya S."/>
            <person name="Fitzgerald M."/>
            <person name="Haas B."/>
            <person name="Abouelleil A."/>
            <person name="Alvarado L."/>
            <person name="Arachchi H.M."/>
            <person name="Berlin A.M."/>
            <person name="Chapman S.B."/>
            <person name="Dewar J."/>
            <person name="Goldberg J."/>
            <person name="Griggs A."/>
            <person name="Gujja S."/>
            <person name="Hansen M."/>
            <person name="Howarth C."/>
            <person name="Imamovic A."/>
            <person name="Larimer J."/>
            <person name="McCowan C."/>
            <person name="Murphy C."/>
            <person name="Neiman D."/>
            <person name="Pearson M."/>
            <person name="Priest M."/>
            <person name="Roberts A."/>
            <person name="Saif S."/>
            <person name="Shea T."/>
            <person name="Sisk P."/>
            <person name="Sykes S."/>
            <person name="Wortman J."/>
            <person name="Nusbaum C."/>
            <person name="Birren B."/>
        </authorList>
    </citation>
    <scope>NUCLEOTIDE SEQUENCE [LARGE SCALE GENOMIC DNA]</scope>
    <source>
        <strain evidence="6 7">ANC 4105</strain>
    </source>
</reference>
<dbReference type="PANTHER" id="PTHR43436">
    <property type="entry name" value="ARAC-FAMILY TRANSCRIPTIONAL REGULATOR"/>
    <property type="match status" value="1"/>
</dbReference>
<dbReference type="AlphaFoldDB" id="N9MFR2"/>
<dbReference type="PROSITE" id="PS01124">
    <property type="entry name" value="HTH_ARAC_FAMILY_2"/>
    <property type="match status" value="1"/>
</dbReference>
<dbReference type="OrthoDB" id="34150at2"/>
<protein>
    <recommendedName>
        <fullName evidence="5">HTH araC/xylS-type domain-containing protein</fullName>
    </recommendedName>
</protein>
<feature type="region of interest" description="Disordered" evidence="4">
    <location>
        <begin position="279"/>
        <end position="298"/>
    </location>
</feature>
<dbReference type="HOGENOM" id="CLU_000445_100_2_6"/>
<dbReference type="Pfam" id="PF12833">
    <property type="entry name" value="HTH_18"/>
    <property type="match status" value="1"/>
</dbReference>
<dbReference type="InterPro" id="IPR009594">
    <property type="entry name" value="Tscrpt_reg_HTH_AraC_N"/>
</dbReference>